<dbReference type="AlphaFoldDB" id="A0A139X8D9"/>
<dbReference type="SUPFAM" id="SSF52129">
    <property type="entry name" value="Caspase-like"/>
    <property type="match status" value="1"/>
</dbReference>
<dbReference type="GO" id="GO:0004197">
    <property type="term" value="F:cysteine-type endopeptidase activity"/>
    <property type="evidence" value="ECO:0007669"/>
    <property type="project" value="InterPro"/>
</dbReference>
<feature type="domain" description="Novel STAND NTPase 1" evidence="2">
    <location>
        <begin position="249"/>
        <end position="643"/>
    </location>
</feature>
<organism evidence="3 4">
    <name type="scientific">Scytonema hofmannii PCC 7110</name>
    <dbReference type="NCBI Taxonomy" id="128403"/>
    <lineage>
        <taxon>Bacteria</taxon>
        <taxon>Bacillati</taxon>
        <taxon>Cyanobacteriota</taxon>
        <taxon>Cyanophyceae</taxon>
        <taxon>Nostocales</taxon>
        <taxon>Scytonemataceae</taxon>
        <taxon>Scytonema</taxon>
    </lineage>
</organism>
<evidence type="ECO:0008006" key="5">
    <source>
        <dbReference type="Google" id="ProtNLM"/>
    </source>
</evidence>
<dbReference type="STRING" id="128403.WA1_25430"/>
<dbReference type="OrthoDB" id="464342at2"/>
<dbReference type="InterPro" id="IPR049052">
    <property type="entry name" value="nSTAND1"/>
</dbReference>
<dbReference type="SUPFAM" id="SSF52540">
    <property type="entry name" value="P-loop containing nucleoside triphosphate hydrolases"/>
    <property type="match status" value="1"/>
</dbReference>
<gene>
    <name evidence="3" type="ORF">WA1_25430</name>
</gene>
<dbReference type="InterPro" id="IPR027417">
    <property type="entry name" value="P-loop_NTPase"/>
</dbReference>
<feature type="domain" description="Peptidase C14 caspase" evidence="1">
    <location>
        <begin position="3"/>
        <end position="230"/>
    </location>
</feature>
<reference evidence="3 4" key="1">
    <citation type="journal article" date="2013" name="Genome Biol. Evol.">
        <title>Genomes of Stigonematalean cyanobacteria (subsection V) and the evolution of oxygenic photosynthesis from prokaryotes to plastids.</title>
        <authorList>
            <person name="Dagan T."/>
            <person name="Roettger M."/>
            <person name="Stucken K."/>
            <person name="Landan G."/>
            <person name="Koch R."/>
            <person name="Major P."/>
            <person name="Gould S.B."/>
            <person name="Goremykin V.V."/>
            <person name="Rippka R."/>
            <person name="Tandeau de Marsac N."/>
            <person name="Gugger M."/>
            <person name="Lockhart P.J."/>
            <person name="Allen J.F."/>
            <person name="Brune I."/>
            <person name="Maus I."/>
            <person name="Puhler A."/>
            <person name="Martin W.F."/>
        </authorList>
    </citation>
    <scope>NUCLEOTIDE SEQUENCE [LARGE SCALE GENOMIC DNA]</scope>
    <source>
        <strain evidence="3 4">PCC 7110</strain>
    </source>
</reference>
<dbReference type="Pfam" id="PF20703">
    <property type="entry name" value="nSTAND1"/>
    <property type="match status" value="1"/>
</dbReference>
<sequence length="784" mass="89149">MKREALVIGINRYPYMKNLSQPAKDAEAIARLLEDFGDFEVHRLPHKIGKREVNSKELLQKQELEEAIKRLFQPKGNIIANTALLYFAGHGLLKRESDETQGFLATSEADPKCERWGFSLKDLREILASSPVKQQIVWLDSCYSGDLLNFTEINLSEAQKRRDRCFIAASRDFELAYGTEGGEYGELTSALLQGLDPKHREDGWVTNYTLADFVRQAMKKTAPQLPVFSNTGSAIILTGIKGVRGKICPYKGLEYFDFNPEAPEQAKDPNFFYGRAQLTSQLLEQVQKSNFLAVLGASGSGKSSVVRAGLLYQLYLGERIPGSEQWQIYKPFTPGESPLQSLAGVLLKPTITPEDFIRQIANVQAPRVVLTIDQFEEMFTLCQNNDERQEFFECLINAINRLGNKLCLVLVMRSDFQGNCAEQEYGGLVTKIDQNLVRVMPMKPEELREAITKPAELAGIAIENSLVEKMIADVKGEAGGLPLLQYALTELWKKQPLNRWTLSDYYDIGGVEKALEKRADEVYESLSEEEQLVAKRIFLELTYLGDVANTRRRIYKHDLASKQPTDDLLLEKVIQKLAAPETRLIATDEASKPGDAILDIAHEALIRHWQKLHDWLREYRAAMEIERKIELEAKEWTRRGKPENYLLQEARLVEAEDYLENHLHLGLLDSLALEFIEESRKKREIEQQEKERVAFLERTLAEKEQALIEATLPEQAERVLSLLPNQPSEALKRSIELMGENLEKLPDKILSSIQANLLTVMNSVRVSNRCWGHEGSVVCCDRHR</sequence>
<comment type="caution">
    <text evidence="3">The sequence shown here is derived from an EMBL/GenBank/DDBJ whole genome shotgun (WGS) entry which is preliminary data.</text>
</comment>
<proteinExistence type="predicted"/>
<dbReference type="GO" id="GO:0006508">
    <property type="term" value="P:proteolysis"/>
    <property type="evidence" value="ECO:0007669"/>
    <property type="project" value="InterPro"/>
</dbReference>
<dbReference type="RefSeq" id="WP_017739712.1">
    <property type="nucleotide sequence ID" value="NZ_KQ976354.1"/>
</dbReference>
<evidence type="ECO:0000313" key="3">
    <source>
        <dbReference type="EMBL" id="KYC40958.1"/>
    </source>
</evidence>
<dbReference type="Proteomes" id="UP000076925">
    <property type="component" value="Unassembled WGS sequence"/>
</dbReference>
<dbReference type="Gene3D" id="3.40.50.1460">
    <property type="match status" value="1"/>
</dbReference>
<dbReference type="InterPro" id="IPR029030">
    <property type="entry name" value="Caspase-like_dom_sf"/>
</dbReference>
<dbReference type="EMBL" id="ANNX02000026">
    <property type="protein sequence ID" value="KYC40958.1"/>
    <property type="molecule type" value="Genomic_DNA"/>
</dbReference>
<dbReference type="Pfam" id="PF00656">
    <property type="entry name" value="Peptidase_C14"/>
    <property type="match status" value="1"/>
</dbReference>
<evidence type="ECO:0000313" key="4">
    <source>
        <dbReference type="Proteomes" id="UP000076925"/>
    </source>
</evidence>
<dbReference type="InterPro" id="IPR011600">
    <property type="entry name" value="Pept_C14_caspase"/>
</dbReference>
<keyword evidence="4" id="KW-1185">Reference proteome</keyword>
<name>A0A139X8D9_9CYAN</name>
<evidence type="ECO:0000259" key="2">
    <source>
        <dbReference type="Pfam" id="PF20703"/>
    </source>
</evidence>
<accession>A0A139X8D9</accession>
<protein>
    <recommendedName>
        <fullName evidence="5">Peptidase C14</fullName>
    </recommendedName>
</protein>
<evidence type="ECO:0000259" key="1">
    <source>
        <dbReference type="Pfam" id="PF00656"/>
    </source>
</evidence>